<sequence>MALVLNGNDRLRGLRHRRTGAFPDVCFQCNIAFDGRGFCCVGRDSGFRICSVEVEAREVRVLRSGVVDDYGEEGIGRYLELCRCFVFLMISCIS</sequence>
<comment type="caution">
    <text evidence="1">The sequence shown here is derived from an EMBL/GenBank/DDBJ whole genome shotgun (WGS) entry which is preliminary data.</text>
</comment>
<organism evidence="1 2">
    <name type="scientific">Stephania cephalantha</name>
    <dbReference type="NCBI Taxonomy" id="152367"/>
    <lineage>
        <taxon>Eukaryota</taxon>
        <taxon>Viridiplantae</taxon>
        <taxon>Streptophyta</taxon>
        <taxon>Embryophyta</taxon>
        <taxon>Tracheophyta</taxon>
        <taxon>Spermatophyta</taxon>
        <taxon>Magnoliopsida</taxon>
        <taxon>Ranunculales</taxon>
        <taxon>Menispermaceae</taxon>
        <taxon>Menispermoideae</taxon>
        <taxon>Cissampelideae</taxon>
        <taxon>Stephania</taxon>
    </lineage>
</organism>
<accession>A0AAP0I0A8</accession>
<dbReference type="AlphaFoldDB" id="A0AAP0I0A8"/>
<evidence type="ECO:0000313" key="2">
    <source>
        <dbReference type="Proteomes" id="UP001419268"/>
    </source>
</evidence>
<dbReference type="Proteomes" id="UP001419268">
    <property type="component" value="Unassembled WGS sequence"/>
</dbReference>
<dbReference type="EMBL" id="JBBNAG010000009">
    <property type="protein sequence ID" value="KAK9104682.1"/>
    <property type="molecule type" value="Genomic_DNA"/>
</dbReference>
<protein>
    <submittedName>
        <fullName evidence="1">Uncharacterized protein</fullName>
    </submittedName>
</protein>
<evidence type="ECO:0000313" key="1">
    <source>
        <dbReference type="EMBL" id="KAK9104682.1"/>
    </source>
</evidence>
<gene>
    <name evidence="1" type="ORF">Scep_021526</name>
</gene>
<proteinExistence type="predicted"/>
<reference evidence="1 2" key="1">
    <citation type="submission" date="2024-01" db="EMBL/GenBank/DDBJ databases">
        <title>Genome assemblies of Stephania.</title>
        <authorList>
            <person name="Yang L."/>
        </authorList>
    </citation>
    <scope>NUCLEOTIDE SEQUENCE [LARGE SCALE GENOMIC DNA]</scope>
    <source>
        <strain evidence="1">JXDWG</strain>
        <tissue evidence="1">Leaf</tissue>
    </source>
</reference>
<keyword evidence="2" id="KW-1185">Reference proteome</keyword>
<name>A0AAP0I0A8_9MAGN</name>